<dbReference type="EMBL" id="QSGO01000001">
    <property type="protein sequence ID" value="RHB38600.1"/>
    <property type="molecule type" value="Genomic_DNA"/>
</dbReference>
<comment type="caution">
    <text evidence="2">The sequence shown here is derived from an EMBL/GenBank/DDBJ whole genome shotgun (WGS) entry which is preliminary data.</text>
</comment>
<evidence type="ECO:0000313" key="3">
    <source>
        <dbReference type="Proteomes" id="UP000284379"/>
    </source>
</evidence>
<dbReference type="AlphaFoldDB" id="A0A413VYF5"/>
<protein>
    <submittedName>
        <fullName evidence="2">Uncharacterized protein</fullName>
    </submittedName>
</protein>
<evidence type="ECO:0000256" key="1">
    <source>
        <dbReference type="SAM" id="MobiDB-lite"/>
    </source>
</evidence>
<dbReference type="Proteomes" id="UP000284379">
    <property type="component" value="Unassembled WGS sequence"/>
</dbReference>
<accession>A0A413VYF5</accession>
<gene>
    <name evidence="2" type="ORF">DW888_02000</name>
</gene>
<name>A0A413VYF5_9BACE</name>
<organism evidence="2 3">
    <name type="scientific">Bacteroides nordii</name>
    <dbReference type="NCBI Taxonomy" id="291645"/>
    <lineage>
        <taxon>Bacteria</taxon>
        <taxon>Pseudomonadati</taxon>
        <taxon>Bacteroidota</taxon>
        <taxon>Bacteroidia</taxon>
        <taxon>Bacteroidales</taxon>
        <taxon>Bacteroidaceae</taxon>
        <taxon>Bacteroides</taxon>
    </lineage>
</organism>
<proteinExistence type="predicted"/>
<evidence type="ECO:0000313" key="2">
    <source>
        <dbReference type="EMBL" id="RHB38600.1"/>
    </source>
</evidence>
<reference evidence="2 3" key="1">
    <citation type="submission" date="2018-08" db="EMBL/GenBank/DDBJ databases">
        <title>A genome reference for cultivated species of the human gut microbiota.</title>
        <authorList>
            <person name="Zou Y."/>
            <person name="Xue W."/>
            <person name="Luo G."/>
        </authorList>
    </citation>
    <scope>NUCLEOTIDE SEQUENCE [LARGE SCALE GENOMIC DNA]</scope>
    <source>
        <strain evidence="2 3">AM40-30BH</strain>
    </source>
</reference>
<sequence>MIMSEMHKMSSDKLTTSERKELDTSEFGIPELREFPIHDAAHVRAAEAYFRYAPEEYKAQLARNILAKAHLFGVNVKSPVILEWAEK</sequence>
<feature type="region of interest" description="Disordered" evidence="1">
    <location>
        <begin position="1"/>
        <end position="22"/>
    </location>
</feature>